<reference evidence="1 2" key="1">
    <citation type="journal article" date="2014" name="BMC Genomics">
        <title>Genome sequencing of four Aureobasidium pullulans varieties: biotechnological potential, stress tolerance, and description of new species.</title>
        <authorList>
            <person name="Gostin Ar C."/>
            <person name="Ohm R.A."/>
            <person name="Kogej T."/>
            <person name="Sonjak S."/>
            <person name="Turk M."/>
            <person name="Zajc J."/>
            <person name="Zalar P."/>
            <person name="Grube M."/>
            <person name="Sun H."/>
            <person name="Han J."/>
            <person name="Sharma A."/>
            <person name="Chiniquy J."/>
            <person name="Ngan C.Y."/>
            <person name="Lipzen A."/>
            <person name="Barry K."/>
            <person name="Grigoriev I.V."/>
            <person name="Gunde-Cimerman N."/>
        </authorList>
    </citation>
    <scope>NUCLEOTIDE SEQUENCE [LARGE SCALE GENOMIC DNA]</scope>
    <source>
        <strain evidence="1 2">EXF-2481</strain>
    </source>
</reference>
<evidence type="ECO:0000313" key="1">
    <source>
        <dbReference type="EMBL" id="KEQ95718.1"/>
    </source>
</evidence>
<dbReference type="Proteomes" id="UP000030641">
    <property type="component" value="Unassembled WGS sequence"/>
</dbReference>
<dbReference type="OrthoDB" id="5279008at2759"/>
<evidence type="ECO:0000313" key="2">
    <source>
        <dbReference type="Proteomes" id="UP000030641"/>
    </source>
</evidence>
<dbReference type="HOGENOM" id="CLU_1057627_0_0_1"/>
<name>A0A074YD50_AURSE</name>
<protein>
    <submittedName>
        <fullName evidence="1">Uncharacterized protein</fullName>
    </submittedName>
</protein>
<keyword evidence="2" id="KW-1185">Reference proteome</keyword>
<dbReference type="GeneID" id="25363884"/>
<dbReference type="STRING" id="1043005.A0A074YD50"/>
<organism evidence="1 2">
    <name type="scientific">Aureobasidium subglaciale (strain EXF-2481)</name>
    <name type="common">Aureobasidium pullulans var. subglaciale</name>
    <dbReference type="NCBI Taxonomy" id="1043005"/>
    <lineage>
        <taxon>Eukaryota</taxon>
        <taxon>Fungi</taxon>
        <taxon>Dikarya</taxon>
        <taxon>Ascomycota</taxon>
        <taxon>Pezizomycotina</taxon>
        <taxon>Dothideomycetes</taxon>
        <taxon>Dothideomycetidae</taxon>
        <taxon>Dothideales</taxon>
        <taxon>Saccotheciaceae</taxon>
        <taxon>Aureobasidium</taxon>
    </lineage>
</organism>
<accession>A0A074YD50</accession>
<sequence length="263" mass="29401">MVLVISCQSGAVVPTYYLGWSELMTVEGRLYEYCAIDTLGCTILGAIRANCAVRSLMLELHHYGFDILEDALEDLLSSTRPALELIINCTRRRYKRLHSPHTIIYDQATKSIKLRGMDTYELSTAKPTSTIKKTLTYLFAQGTTHLELEDCHLCSADRFIVLLSLTAGLESVHMHDFEPCRSGGDTAREHWSGILGHLAGVKSLKHFVIENLHSPHDWALFHLSTYTDKHEVSGDEVIDHLRTLAATVAKVPVAHPEEDLISS</sequence>
<dbReference type="InParanoid" id="A0A074YD50"/>
<dbReference type="RefSeq" id="XP_013344144.1">
    <property type="nucleotide sequence ID" value="XM_013488690.1"/>
</dbReference>
<dbReference type="AlphaFoldDB" id="A0A074YD50"/>
<dbReference type="EMBL" id="KL584758">
    <property type="protein sequence ID" value="KEQ95718.1"/>
    <property type="molecule type" value="Genomic_DNA"/>
</dbReference>
<proteinExistence type="predicted"/>
<gene>
    <name evidence="1" type="ORF">AUEXF2481DRAFT_29143</name>
</gene>